<dbReference type="InterPro" id="IPR029062">
    <property type="entry name" value="Class_I_gatase-like"/>
</dbReference>
<dbReference type="Proteomes" id="UP000050326">
    <property type="component" value="Unassembled WGS sequence"/>
</dbReference>
<dbReference type="PROSITE" id="PS00437">
    <property type="entry name" value="CATALASE_1"/>
    <property type="match status" value="1"/>
</dbReference>
<keyword evidence="17" id="KW-1185">Reference proteome</keyword>
<dbReference type="GO" id="GO:0004096">
    <property type="term" value="F:catalase activity"/>
    <property type="evidence" value="ECO:0007669"/>
    <property type="project" value="UniProtKB-UniRule"/>
</dbReference>
<evidence type="ECO:0000256" key="4">
    <source>
        <dbReference type="ARBA" id="ARBA00022559"/>
    </source>
</evidence>
<dbReference type="Gene3D" id="2.40.180.10">
    <property type="entry name" value="Catalase core domain"/>
    <property type="match status" value="1"/>
</dbReference>
<dbReference type="STRING" id="36849.OXPF_29360"/>
<dbReference type="PATRIC" id="fig|36849.3.peg.3106"/>
<dbReference type="FunFam" id="2.40.180.10:FF:000003">
    <property type="entry name" value="Catalase"/>
    <property type="match status" value="1"/>
</dbReference>
<dbReference type="PROSITE" id="PS00438">
    <property type="entry name" value="CATALASE_2"/>
    <property type="match status" value="1"/>
</dbReference>
<evidence type="ECO:0000256" key="5">
    <source>
        <dbReference type="ARBA" id="ARBA00022617"/>
    </source>
</evidence>
<proteinExistence type="inferred from homology"/>
<evidence type="ECO:0000256" key="9">
    <source>
        <dbReference type="ARBA" id="ARBA00023324"/>
    </source>
</evidence>
<dbReference type="GO" id="GO:0046872">
    <property type="term" value="F:metal ion binding"/>
    <property type="evidence" value="ECO:0007669"/>
    <property type="project" value="UniProtKB-KW"/>
</dbReference>
<dbReference type="SMART" id="SM01060">
    <property type="entry name" value="Catalase"/>
    <property type="match status" value="1"/>
</dbReference>
<evidence type="ECO:0000256" key="6">
    <source>
        <dbReference type="ARBA" id="ARBA00022723"/>
    </source>
</evidence>
<evidence type="ECO:0000256" key="3">
    <source>
        <dbReference type="ARBA" id="ARBA00012314"/>
    </source>
</evidence>
<dbReference type="GO" id="GO:0020037">
    <property type="term" value="F:heme binding"/>
    <property type="evidence" value="ECO:0007669"/>
    <property type="project" value="UniProtKB-UniRule"/>
</dbReference>
<sequence>MPICLCNKISKGLRYYIDESKTTMKGESSMLFNKPSDNSTKKIEQLNPYLENDMDQKLTTDNGVKLTNTDDSLKIGERGPTLLEDFHFRQKITHFDHERIPERVVHARGFGAHGVFQLYESMAQYTKAKFLQNPNVKTPVFVRFSTVVGSRGSADTVRDVRGFATKFYTEDGNFDIVGNNIPVFFIQDAIKFPDLIHAIKPEPHNEVPQATTAHDTFWDFVINTPETAHMVMWTMSDRAIPRSFRMMQGFGVNTFRFINAQGKAHFVKFHWKPLLGVHSLMRDEAQKLSGKDPDFHRRDMWDAIEQGNYPEYEFGVQLIPEDQEFSFDFDILDPTKLWPEEVVPVKIIGKLILNKNVDNFFAETEQVAFCPANIVPGIDFSNDPLLQGRLFSYEDTQLSRLGGPNFRQIPINRPVVPIHNDQRDGLHQMRIHQGPVSYFPNALAQNSPSPADEAEGGFAHYTQKVEGQKIRSRSQSFRDHFSQTTFFWNSMSQAEKEHIIDAFHFEVGSVKDKKIKQAVADMFAHVAPELGSQIAAGIGVNPPPVTAPNGVTAYSPALSQENTIKTARTRKVAILVDNGYCPIAVQAMTDMLKGAGAVPEIVGVTLAPITGRSNAKLEPGKSLITASALAYDAVLIPAGDHINALKQNADARTFINEALHHCKTIGAMEEGIDLLKVTDAAALTSNMSFNGSAPWVFQGIVAVSGAANLKPFGTEFVNQLAMHRHWGRSAQLANLVLSMAH</sequence>
<dbReference type="InterPro" id="IPR018028">
    <property type="entry name" value="Catalase"/>
</dbReference>
<dbReference type="PANTHER" id="PTHR42821">
    <property type="entry name" value="CATALASE"/>
    <property type="match status" value="1"/>
</dbReference>
<dbReference type="GO" id="GO:0006979">
    <property type="term" value="P:response to oxidative stress"/>
    <property type="evidence" value="ECO:0007669"/>
    <property type="project" value="InterPro"/>
</dbReference>
<dbReference type="Gene3D" id="3.40.50.880">
    <property type="match status" value="1"/>
</dbReference>
<dbReference type="PANTHER" id="PTHR42821:SF1">
    <property type="entry name" value="CATALASE-B"/>
    <property type="match status" value="1"/>
</dbReference>
<feature type="binding site" evidence="13">
    <location>
        <position position="103"/>
    </location>
    <ligand>
        <name>heme</name>
        <dbReference type="ChEBI" id="CHEBI:30413"/>
    </ligand>
</feature>
<feature type="binding site" description="axial binding residue" evidence="12">
    <location>
        <position position="393"/>
    </location>
    <ligand>
        <name>heme</name>
        <dbReference type="ChEBI" id="CHEBI:30413"/>
    </ligand>
    <ligandPart>
        <name>Fe</name>
        <dbReference type="ChEBI" id="CHEBI:18248"/>
    </ligandPart>
</feature>
<keyword evidence="9 10" id="KW-0376">Hydrogen peroxide</keyword>
<feature type="binding site" evidence="13">
    <location>
        <position position="389"/>
    </location>
    <ligand>
        <name>heme</name>
        <dbReference type="ChEBI" id="CHEBI:30413"/>
    </ligand>
</feature>
<gene>
    <name evidence="16" type="primary">katE</name>
    <name evidence="16" type="ORF">OXPF_29360</name>
</gene>
<keyword evidence="8 10" id="KW-0408">Iron</keyword>
<accession>A0A0P8W678</accession>
<keyword evidence="6 10" id="KW-0479">Metal-binding</keyword>
<dbReference type="SUPFAM" id="SSF52317">
    <property type="entry name" value="Class I glutamine amidotransferase-like"/>
    <property type="match status" value="1"/>
</dbReference>
<dbReference type="PIRSF" id="PIRSF038927">
    <property type="entry name" value="Catalase_clade2"/>
    <property type="match status" value="1"/>
</dbReference>
<evidence type="ECO:0000313" key="16">
    <source>
        <dbReference type="EMBL" id="KPU43495.1"/>
    </source>
</evidence>
<organism evidence="16 17">
    <name type="scientific">Oxobacter pfennigii</name>
    <dbReference type="NCBI Taxonomy" id="36849"/>
    <lineage>
        <taxon>Bacteria</taxon>
        <taxon>Bacillati</taxon>
        <taxon>Bacillota</taxon>
        <taxon>Clostridia</taxon>
        <taxon>Eubacteriales</taxon>
        <taxon>Clostridiaceae</taxon>
        <taxon>Oxobacter</taxon>
    </lineage>
</organism>
<dbReference type="InterPro" id="IPR041399">
    <property type="entry name" value="Catalase_large_C"/>
</dbReference>
<name>A0A0P8W678_9CLOT</name>
<dbReference type="InterPro" id="IPR011614">
    <property type="entry name" value="Catalase_core"/>
</dbReference>
<dbReference type="InterPro" id="IPR010582">
    <property type="entry name" value="Catalase_immune_responsive"/>
</dbReference>
<evidence type="ECO:0000256" key="7">
    <source>
        <dbReference type="ARBA" id="ARBA00023002"/>
    </source>
</evidence>
<comment type="catalytic activity">
    <reaction evidence="10 14">
        <text>2 H2O2 = O2 + 2 H2O</text>
        <dbReference type="Rhea" id="RHEA:20309"/>
        <dbReference type="ChEBI" id="CHEBI:15377"/>
        <dbReference type="ChEBI" id="CHEBI:15379"/>
        <dbReference type="ChEBI" id="CHEBI:16240"/>
        <dbReference type="EC" id="1.11.1.6"/>
    </reaction>
</comment>
<dbReference type="InterPro" id="IPR024708">
    <property type="entry name" value="Catalase_AS"/>
</dbReference>
<dbReference type="Pfam" id="PF18011">
    <property type="entry name" value="Catalase_C"/>
    <property type="match status" value="1"/>
</dbReference>
<evidence type="ECO:0000256" key="11">
    <source>
        <dbReference type="PIRSR" id="PIRSR038927-1"/>
    </source>
</evidence>
<feature type="domain" description="Catalase core" evidence="15">
    <location>
        <begin position="59"/>
        <end position="447"/>
    </location>
</feature>
<keyword evidence="5 10" id="KW-0349">Heme</keyword>
<feature type="active site" evidence="11">
    <location>
        <position position="106"/>
    </location>
</feature>
<feature type="binding site" evidence="13">
    <location>
        <position position="143"/>
    </location>
    <ligand>
        <name>heme</name>
        <dbReference type="ChEBI" id="CHEBI:30413"/>
    </ligand>
</feature>
<comment type="function">
    <text evidence="10">Decomposes hydrogen peroxide into water and oxygen; serves to protect cells from the toxic effects of hydrogen peroxide.</text>
</comment>
<keyword evidence="4 10" id="KW-0575">Peroxidase</keyword>
<dbReference type="CDD" id="cd03132">
    <property type="entry name" value="GATase1_catalase"/>
    <property type="match status" value="1"/>
</dbReference>
<feature type="binding site" evidence="13">
    <location>
        <position position="192"/>
    </location>
    <ligand>
        <name>heme</name>
        <dbReference type="ChEBI" id="CHEBI:30413"/>
    </ligand>
</feature>
<dbReference type="EMBL" id="LKET01000039">
    <property type="protein sequence ID" value="KPU43495.1"/>
    <property type="molecule type" value="Genomic_DNA"/>
</dbReference>
<comment type="caution">
    <text evidence="16">The sequence shown here is derived from an EMBL/GenBank/DDBJ whole genome shotgun (WGS) entry which is preliminary data.</text>
</comment>
<comment type="cofactor">
    <cofactor evidence="1 10 12">
        <name>heme</name>
        <dbReference type="ChEBI" id="CHEBI:30413"/>
    </cofactor>
</comment>
<protein>
    <recommendedName>
        <fullName evidence="3 10">Catalase</fullName>
        <ecNumber evidence="3 10">1.11.1.6</ecNumber>
    </recommendedName>
</protein>
<evidence type="ECO:0000256" key="8">
    <source>
        <dbReference type="ARBA" id="ARBA00023004"/>
    </source>
</evidence>
<evidence type="ECO:0000256" key="2">
    <source>
        <dbReference type="ARBA" id="ARBA00010660"/>
    </source>
</evidence>
<dbReference type="InterPro" id="IPR002226">
    <property type="entry name" value="Catalase_haem_BS"/>
</dbReference>
<dbReference type="GO" id="GO:0005829">
    <property type="term" value="C:cytosol"/>
    <property type="evidence" value="ECO:0007669"/>
    <property type="project" value="TreeGrafter"/>
</dbReference>
<feature type="binding site" evidence="13">
    <location>
        <position position="400"/>
    </location>
    <ligand>
        <name>heme</name>
        <dbReference type="ChEBI" id="CHEBI:30413"/>
    </ligand>
</feature>
<reference evidence="16 17" key="1">
    <citation type="submission" date="2015-09" db="EMBL/GenBank/DDBJ databases">
        <title>Genome sequence of Oxobacter pfennigii DSM 3222.</title>
        <authorList>
            <person name="Poehlein A."/>
            <person name="Bengelsdorf F.R."/>
            <person name="Schiel-Bengelsdorf B."/>
            <person name="Duerre P."/>
            <person name="Daniel R."/>
        </authorList>
    </citation>
    <scope>NUCLEOTIDE SEQUENCE [LARGE SCALE GENOMIC DNA]</scope>
    <source>
        <strain evidence="16 17">DSM 3222</strain>
    </source>
</reference>
<dbReference type="InterPro" id="IPR024712">
    <property type="entry name" value="Catalase_clade2"/>
</dbReference>
<dbReference type="CDD" id="cd08155">
    <property type="entry name" value="catalase_clade_2"/>
    <property type="match status" value="1"/>
</dbReference>
<evidence type="ECO:0000256" key="13">
    <source>
        <dbReference type="PIRSR" id="PIRSR038927-3"/>
    </source>
</evidence>
<evidence type="ECO:0000259" key="15">
    <source>
        <dbReference type="SMART" id="SM01060"/>
    </source>
</evidence>
<feature type="active site" evidence="11">
    <location>
        <position position="179"/>
    </location>
</feature>
<dbReference type="Gene3D" id="1.20.1370.20">
    <property type="match status" value="1"/>
</dbReference>
<dbReference type="InterPro" id="IPR020835">
    <property type="entry name" value="Catalase_sf"/>
</dbReference>
<evidence type="ECO:0000256" key="1">
    <source>
        <dbReference type="ARBA" id="ARBA00001971"/>
    </source>
</evidence>
<dbReference type="PROSITE" id="PS51402">
    <property type="entry name" value="CATALASE_3"/>
    <property type="match status" value="1"/>
</dbReference>
<dbReference type="GO" id="GO:0042744">
    <property type="term" value="P:hydrogen peroxide catabolic process"/>
    <property type="evidence" value="ECO:0007669"/>
    <property type="project" value="UniProtKB-UniRule"/>
</dbReference>
<dbReference type="PRINTS" id="PR00067">
    <property type="entry name" value="CATALASE"/>
</dbReference>
<dbReference type="AlphaFoldDB" id="A0A0P8W678"/>
<keyword evidence="7 10" id="KW-0560">Oxidoreductase</keyword>
<evidence type="ECO:0000256" key="12">
    <source>
        <dbReference type="PIRSR" id="PIRSR038927-2"/>
    </source>
</evidence>
<evidence type="ECO:0000256" key="14">
    <source>
        <dbReference type="RuleBase" id="RU000498"/>
    </source>
</evidence>
<comment type="similarity">
    <text evidence="2">Belongs to the catalase family. HPII subfamily.</text>
</comment>
<evidence type="ECO:0000313" key="17">
    <source>
        <dbReference type="Proteomes" id="UP000050326"/>
    </source>
</evidence>
<dbReference type="Pfam" id="PF06628">
    <property type="entry name" value="Catalase-rel"/>
    <property type="match status" value="1"/>
</dbReference>
<dbReference type="EC" id="1.11.1.6" evidence="3 10"/>
<dbReference type="SUPFAM" id="SSF56634">
    <property type="entry name" value="Heme-dependent catalase-like"/>
    <property type="match status" value="1"/>
</dbReference>
<dbReference type="Pfam" id="PF00199">
    <property type="entry name" value="Catalase"/>
    <property type="match status" value="1"/>
</dbReference>
<dbReference type="InterPro" id="IPR043156">
    <property type="entry name" value="Catalase_clade2_helical"/>
</dbReference>
<evidence type="ECO:0000256" key="10">
    <source>
        <dbReference type="PIRNR" id="PIRNR038927"/>
    </source>
</evidence>